<name>T0RG82_SAPDV</name>
<dbReference type="Proteomes" id="UP000030762">
    <property type="component" value="Unassembled WGS sequence"/>
</dbReference>
<accession>T0RG82</accession>
<evidence type="ECO:0000313" key="2">
    <source>
        <dbReference type="Proteomes" id="UP000030762"/>
    </source>
</evidence>
<organism evidence="1 2">
    <name type="scientific">Saprolegnia diclina (strain VS20)</name>
    <dbReference type="NCBI Taxonomy" id="1156394"/>
    <lineage>
        <taxon>Eukaryota</taxon>
        <taxon>Sar</taxon>
        <taxon>Stramenopiles</taxon>
        <taxon>Oomycota</taxon>
        <taxon>Saprolegniomycetes</taxon>
        <taxon>Saprolegniales</taxon>
        <taxon>Saprolegniaceae</taxon>
        <taxon>Saprolegnia</taxon>
    </lineage>
</organism>
<dbReference type="AlphaFoldDB" id="T0RG82"/>
<proteinExistence type="predicted"/>
<protein>
    <submittedName>
        <fullName evidence="1">Uncharacterized protein</fullName>
    </submittedName>
</protein>
<dbReference type="STRING" id="1156394.T0RG82"/>
<dbReference type="VEuPathDB" id="FungiDB:SDRG_13575"/>
<sequence>MRAILSFLATTIASWDTDYPGNDLFQFGIKGDMASLISQCCGKCLATSGCAGYAIKNDVCYIKSVMVGRRSVNGVTTARRQ</sequence>
<dbReference type="EMBL" id="JH767192">
    <property type="protein sequence ID" value="EQC28702.1"/>
    <property type="molecule type" value="Genomic_DNA"/>
</dbReference>
<reference evidence="1 2" key="1">
    <citation type="submission" date="2012-04" db="EMBL/GenBank/DDBJ databases">
        <title>The Genome Sequence of Saprolegnia declina VS20.</title>
        <authorList>
            <consortium name="The Broad Institute Genome Sequencing Platform"/>
            <person name="Russ C."/>
            <person name="Nusbaum C."/>
            <person name="Tyler B."/>
            <person name="van West P."/>
            <person name="Dieguez-Uribeondo J."/>
            <person name="de Bruijn I."/>
            <person name="Tripathy S."/>
            <person name="Jiang R."/>
            <person name="Young S.K."/>
            <person name="Zeng Q."/>
            <person name="Gargeya S."/>
            <person name="Fitzgerald M."/>
            <person name="Haas B."/>
            <person name="Abouelleil A."/>
            <person name="Alvarado L."/>
            <person name="Arachchi H.M."/>
            <person name="Berlin A."/>
            <person name="Chapman S.B."/>
            <person name="Goldberg J."/>
            <person name="Griggs A."/>
            <person name="Gujja S."/>
            <person name="Hansen M."/>
            <person name="Howarth C."/>
            <person name="Imamovic A."/>
            <person name="Larimer J."/>
            <person name="McCowen C."/>
            <person name="Montmayeur A."/>
            <person name="Murphy C."/>
            <person name="Neiman D."/>
            <person name="Pearson M."/>
            <person name="Priest M."/>
            <person name="Roberts A."/>
            <person name="Saif S."/>
            <person name="Shea T."/>
            <person name="Sisk P."/>
            <person name="Sykes S."/>
            <person name="Wortman J."/>
            <person name="Nusbaum C."/>
            <person name="Birren B."/>
        </authorList>
    </citation>
    <scope>NUCLEOTIDE SEQUENCE [LARGE SCALE GENOMIC DNA]</scope>
    <source>
        <strain evidence="1 2">VS20</strain>
    </source>
</reference>
<evidence type="ECO:0000313" key="1">
    <source>
        <dbReference type="EMBL" id="EQC28702.1"/>
    </source>
</evidence>
<dbReference type="RefSeq" id="XP_008617894.1">
    <property type="nucleotide sequence ID" value="XM_008619672.1"/>
</dbReference>
<dbReference type="OrthoDB" id="156390at2759"/>
<keyword evidence="2" id="KW-1185">Reference proteome</keyword>
<gene>
    <name evidence="1" type="ORF">SDRG_13575</name>
</gene>
<dbReference type="Gene3D" id="3.50.4.10">
    <property type="entry name" value="Hepatocyte Growth Factor"/>
    <property type="match status" value="1"/>
</dbReference>
<dbReference type="InParanoid" id="T0RG82"/>
<dbReference type="GeneID" id="19954302"/>